<keyword evidence="3" id="KW-1185">Reference proteome</keyword>
<keyword evidence="1" id="KW-0175">Coiled coil</keyword>
<dbReference type="OrthoDB" id="2970872at2"/>
<evidence type="ECO:0000313" key="2">
    <source>
        <dbReference type="EMBL" id="KGX83675.1"/>
    </source>
</evidence>
<name>A0A0A5FXY9_9BACI</name>
<dbReference type="Proteomes" id="UP000030403">
    <property type="component" value="Unassembled WGS sequence"/>
</dbReference>
<evidence type="ECO:0000256" key="1">
    <source>
        <dbReference type="SAM" id="Coils"/>
    </source>
</evidence>
<accession>A0A0A5FXY9</accession>
<organism evidence="2 3">
    <name type="scientific">Pontibacillus marinus BH030004 = DSM 16465</name>
    <dbReference type="NCBI Taxonomy" id="1385511"/>
    <lineage>
        <taxon>Bacteria</taxon>
        <taxon>Bacillati</taxon>
        <taxon>Bacillota</taxon>
        <taxon>Bacilli</taxon>
        <taxon>Bacillales</taxon>
        <taxon>Bacillaceae</taxon>
        <taxon>Pontibacillus</taxon>
    </lineage>
</organism>
<comment type="caution">
    <text evidence="2">The sequence shown here is derived from an EMBL/GenBank/DDBJ whole genome shotgun (WGS) entry which is preliminary data.</text>
</comment>
<sequence>MATRDSMEHLVSEANVKLESAKKELDEAKKIGYKAGDDYTQAQLSLEDMEKEIDKMMHSANHQQKEELHRLHLQVSQCLNDMILDHEDLNQYE</sequence>
<dbReference type="InterPro" id="IPR019668">
    <property type="entry name" value="Uncharacterised_YtzC"/>
</dbReference>
<dbReference type="RefSeq" id="WP_027448901.1">
    <property type="nucleotide sequence ID" value="NZ_AVPF01000090.1"/>
</dbReference>
<gene>
    <name evidence="2" type="ORF">N783_01750</name>
</gene>
<proteinExistence type="predicted"/>
<dbReference type="EMBL" id="AVPF01000090">
    <property type="protein sequence ID" value="KGX83675.1"/>
    <property type="molecule type" value="Genomic_DNA"/>
</dbReference>
<reference evidence="2 3" key="1">
    <citation type="submission" date="2013-08" db="EMBL/GenBank/DDBJ databases">
        <authorList>
            <person name="Huang J."/>
            <person name="Wang G."/>
        </authorList>
    </citation>
    <scope>NUCLEOTIDE SEQUENCE [LARGE SCALE GENOMIC DNA]</scope>
    <source>
        <strain evidence="2 3">BH030004</strain>
    </source>
</reference>
<evidence type="ECO:0000313" key="3">
    <source>
        <dbReference type="Proteomes" id="UP000030403"/>
    </source>
</evidence>
<dbReference type="AlphaFoldDB" id="A0A0A5FXY9"/>
<protein>
    <recommendedName>
        <fullName evidence="4">DUF2524 family protein</fullName>
    </recommendedName>
</protein>
<evidence type="ECO:0008006" key="4">
    <source>
        <dbReference type="Google" id="ProtNLM"/>
    </source>
</evidence>
<dbReference type="Pfam" id="PF10732">
    <property type="entry name" value="DUF2524"/>
    <property type="match status" value="1"/>
</dbReference>
<feature type="coiled-coil region" evidence="1">
    <location>
        <begin position="4"/>
        <end position="66"/>
    </location>
</feature>
<dbReference type="STRING" id="1385511.GCA_000425225_03667"/>
<dbReference type="eggNOG" id="ENOG50334RS">
    <property type="taxonomic scope" value="Bacteria"/>
</dbReference>